<keyword evidence="3" id="KW-1133">Transmembrane helix</keyword>
<dbReference type="InterPro" id="IPR013783">
    <property type="entry name" value="Ig-like_fold"/>
</dbReference>
<protein>
    <submittedName>
        <fullName evidence="11">Dyslexia-associated protein KIAA0319 isoform X1</fullName>
    </submittedName>
</protein>
<feature type="domain" description="Immunoglobulin" evidence="9">
    <location>
        <begin position="403"/>
        <end position="492"/>
    </location>
</feature>
<dbReference type="InterPro" id="IPR035986">
    <property type="entry name" value="PKD_dom_sf"/>
</dbReference>
<dbReference type="RefSeq" id="XP_022822518.1">
    <property type="nucleotide sequence ID" value="XM_022966750.1"/>
</dbReference>
<name>A0A9J7E3V1_SPOLT</name>
<dbReference type="GO" id="GO:0016020">
    <property type="term" value="C:membrane"/>
    <property type="evidence" value="ECO:0007669"/>
    <property type="project" value="UniProtKB-SubCell"/>
</dbReference>
<evidence type="ECO:0000259" key="8">
    <source>
        <dbReference type="SMART" id="SM00089"/>
    </source>
</evidence>
<evidence type="ECO:0000256" key="7">
    <source>
        <dbReference type="SAM" id="SignalP"/>
    </source>
</evidence>
<dbReference type="GeneID" id="111353661"/>
<gene>
    <name evidence="11" type="primary">LOC111353661</name>
</gene>
<dbReference type="SMART" id="SM00089">
    <property type="entry name" value="PKD"/>
    <property type="match status" value="5"/>
</dbReference>
<keyword evidence="7" id="KW-0732">Signal</keyword>
<feature type="compositionally biased region" description="Basic residues" evidence="6">
    <location>
        <begin position="1018"/>
        <end position="1030"/>
    </location>
</feature>
<dbReference type="Proteomes" id="UP000301870">
    <property type="component" value="Chromosome 17"/>
</dbReference>
<dbReference type="InterPro" id="IPR022409">
    <property type="entry name" value="PKD/Chitinase_dom"/>
</dbReference>
<dbReference type="PANTHER" id="PTHR46182:SF2">
    <property type="entry name" value="FI19480P1"/>
    <property type="match status" value="1"/>
</dbReference>
<evidence type="ECO:0000256" key="2">
    <source>
        <dbReference type="ARBA" id="ARBA00022692"/>
    </source>
</evidence>
<keyword evidence="2" id="KW-0812">Transmembrane</keyword>
<evidence type="ECO:0000313" key="11">
    <source>
        <dbReference type="RefSeq" id="XP_022822518.1"/>
    </source>
</evidence>
<dbReference type="FunFam" id="2.60.40.10:FF:000257">
    <property type="entry name" value="Dyslexia-associated protein KIAA0319-like"/>
    <property type="match status" value="1"/>
</dbReference>
<feature type="domain" description="PKD/Chitinase" evidence="8">
    <location>
        <begin position="306"/>
        <end position="396"/>
    </location>
</feature>
<feature type="domain" description="PKD/Chitinase" evidence="8">
    <location>
        <begin position="596"/>
        <end position="684"/>
    </location>
</feature>
<dbReference type="OrthoDB" id="536372at2759"/>
<proteinExistence type="predicted"/>
<dbReference type="FunFam" id="2.60.40.10:FF:000061">
    <property type="entry name" value="Dyslexia-associated protein KIAA0319 homolog"/>
    <property type="match status" value="2"/>
</dbReference>
<dbReference type="PANTHER" id="PTHR46182">
    <property type="entry name" value="FI19480P1"/>
    <property type="match status" value="1"/>
</dbReference>
<evidence type="ECO:0000259" key="9">
    <source>
        <dbReference type="SMART" id="SM00409"/>
    </source>
</evidence>
<sequence length="1030" mass="113582">MNSISSVCMSLFIVVALFNVKVCLSQYSKPWRDIYENNKCPKLYPKNFLNYMPVGNLTAGNYTEKPGLKGLKQCVMECCMSESCNIVFIYDQRCFHVECVSDELCLPLQRTGSRKWEASHVSMILVKPVLPNENWSDILDQSSYRQVNNNFSPEEESVYSPYSINRNDLLNGDEASTFLSRFLNNLPTMDEDEPRNFDKYRDNNDSDMIMDTNNFLEKIPCEVDAGDCPFNSECIPLGLKLRNGICKCVPGTEENAQGACVQMIRPFSKGPTIPVDSMKKNDETDPKSDILKTETTSQKSIQTLTVSILSKQVQLPDNEVTLAAYTIPDEKATMSHYNYVWTLVDQPKGGFTGNMNQNGAKVTLTDLTEGQYRFKVTVNGTNSYGEGFANVTVLPPHRVNTPPQVVITPQSQTVKLPNTVAVLDGSASKDDDAIISWHWDLTSGPIGYQPPLQDGPTLVLNDLKQPGNYTFKLTVEDSDHVKNSTTANITVLNHTDYPPEANAGQDVIIYLPNNNLTLNGSLSTDDHEITSWEWTKSAEDENKAVDMQNTHSPYLQLSNLSEGVYTFVLKVTDSSGQSSTADVHVFVKPPTNTPPVAEARAESFISLPQTWIILNGSTSHDDHRIVAYTWRCLSGPTNSNIINFNESVANATALTKGQYVFSLTVLDDNGNSASDNVTVTVTQNKNSPPKADAGGDLVLNLPISVLILNGSKSSDDFRIVSWKWSRSPSGLAAGTVILNSDTQPVLMLTNIEAGRYVYELTVTDDQGESDKDTVSVQVKPDPLEMNLMELTMNIPISAFTQSQLDSLVQKMTLLLKDDIRVNVTEVHGQIDSGNAQLIFFLSEQGKAVEGIRALSLVRGTSGAWTAWGGGRVRSLRCLSACSGRGVCDHATRTCRCDAFWMQSLLSQLDPDAQPDCEWSVVYASLGGVAALCGVGAGSWAAARALRRLCAPRKPRARPKYRLLPLADHEEKPCKYFTSKDLSESETDSDVLFETKSKTTSFGTRVMNGEASQGNGWKKNGHYKSSRKVKT</sequence>
<dbReference type="Gene3D" id="2.60.40.10">
    <property type="entry name" value="Immunoglobulins"/>
    <property type="match status" value="5"/>
</dbReference>
<dbReference type="Pfam" id="PF22352">
    <property type="entry name" value="K319L-like_PKD"/>
    <property type="match status" value="5"/>
</dbReference>
<feature type="region of interest" description="Disordered" evidence="6">
    <location>
        <begin position="1003"/>
        <end position="1030"/>
    </location>
</feature>
<dbReference type="InterPro" id="IPR003599">
    <property type="entry name" value="Ig_sub"/>
</dbReference>
<accession>A0A9J7E3V1</accession>
<dbReference type="InterPro" id="IPR029865">
    <property type="entry name" value="KIAA0319-like"/>
</dbReference>
<organism evidence="10 11">
    <name type="scientific">Spodoptera litura</name>
    <name type="common">Asian cotton leafworm</name>
    <dbReference type="NCBI Taxonomy" id="69820"/>
    <lineage>
        <taxon>Eukaryota</taxon>
        <taxon>Metazoa</taxon>
        <taxon>Ecdysozoa</taxon>
        <taxon>Arthropoda</taxon>
        <taxon>Hexapoda</taxon>
        <taxon>Insecta</taxon>
        <taxon>Pterygota</taxon>
        <taxon>Neoptera</taxon>
        <taxon>Endopterygota</taxon>
        <taxon>Lepidoptera</taxon>
        <taxon>Glossata</taxon>
        <taxon>Ditrysia</taxon>
        <taxon>Noctuoidea</taxon>
        <taxon>Noctuidae</taxon>
        <taxon>Amphipyrinae</taxon>
        <taxon>Spodoptera</taxon>
    </lineage>
</organism>
<dbReference type="SMART" id="SM00409">
    <property type="entry name" value="IG"/>
    <property type="match status" value="3"/>
</dbReference>
<keyword evidence="4" id="KW-0472">Membrane</keyword>
<evidence type="ECO:0000313" key="10">
    <source>
        <dbReference type="Proteomes" id="UP000301870"/>
    </source>
</evidence>
<evidence type="ECO:0000256" key="4">
    <source>
        <dbReference type="ARBA" id="ARBA00023136"/>
    </source>
</evidence>
<dbReference type="KEGG" id="sliu:111353661"/>
<dbReference type="FunFam" id="2.60.40.10:FF:001655">
    <property type="entry name" value="Blast:Dyslexia-associated protein KIAA0319"/>
    <property type="match status" value="1"/>
</dbReference>
<feature type="domain" description="PKD/Chitinase" evidence="8">
    <location>
        <begin position="504"/>
        <end position="590"/>
    </location>
</feature>
<dbReference type="GO" id="GO:0001764">
    <property type="term" value="P:neuron migration"/>
    <property type="evidence" value="ECO:0007669"/>
    <property type="project" value="TreeGrafter"/>
</dbReference>
<reference evidence="11" key="1">
    <citation type="submission" date="2025-08" db="UniProtKB">
        <authorList>
            <consortium name="RefSeq"/>
        </authorList>
    </citation>
    <scope>IDENTIFICATION</scope>
    <source>
        <strain evidence="11">Ishihara</strain>
        <tissue evidence="11">Whole body</tissue>
    </source>
</reference>
<dbReference type="CDD" id="cd00146">
    <property type="entry name" value="PKD"/>
    <property type="match status" value="4"/>
</dbReference>
<dbReference type="SUPFAM" id="SSF49299">
    <property type="entry name" value="PKD domain"/>
    <property type="match status" value="4"/>
</dbReference>
<evidence type="ECO:0000256" key="3">
    <source>
        <dbReference type="ARBA" id="ARBA00022989"/>
    </source>
</evidence>
<evidence type="ECO:0000256" key="6">
    <source>
        <dbReference type="SAM" id="MobiDB-lite"/>
    </source>
</evidence>
<keyword evidence="5" id="KW-0325">Glycoprotein</keyword>
<feature type="domain" description="Immunoglobulin" evidence="9">
    <location>
        <begin position="505"/>
        <end position="588"/>
    </location>
</feature>
<feature type="chain" id="PRO_5039902564" evidence="7">
    <location>
        <begin position="26"/>
        <end position="1030"/>
    </location>
</feature>
<evidence type="ECO:0000256" key="5">
    <source>
        <dbReference type="ARBA" id="ARBA00023180"/>
    </source>
</evidence>
<feature type="domain" description="PKD/Chitinase" evidence="8">
    <location>
        <begin position="404"/>
        <end position="494"/>
    </location>
</feature>
<comment type="subcellular location">
    <subcellularLocation>
        <location evidence="1">Membrane</location>
    </subcellularLocation>
</comment>
<dbReference type="GO" id="GO:0031410">
    <property type="term" value="C:cytoplasmic vesicle"/>
    <property type="evidence" value="ECO:0007669"/>
    <property type="project" value="TreeGrafter"/>
</dbReference>
<dbReference type="AlphaFoldDB" id="A0A9J7E3V1"/>
<feature type="signal peptide" evidence="7">
    <location>
        <begin position="1"/>
        <end position="25"/>
    </location>
</feature>
<evidence type="ECO:0000256" key="1">
    <source>
        <dbReference type="ARBA" id="ARBA00004370"/>
    </source>
</evidence>
<keyword evidence="10" id="KW-1185">Reference proteome</keyword>
<feature type="domain" description="Immunoglobulin" evidence="9">
    <location>
        <begin position="686"/>
        <end position="779"/>
    </location>
</feature>
<feature type="domain" description="PKD/Chitinase" evidence="8">
    <location>
        <begin position="690"/>
        <end position="781"/>
    </location>
</feature>